<dbReference type="Pfam" id="PF00590">
    <property type="entry name" value="TP_methylase"/>
    <property type="match status" value="1"/>
</dbReference>
<dbReference type="InterPro" id="IPR014777">
    <property type="entry name" value="4pyrrole_Mease_sub1"/>
</dbReference>
<evidence type="ECO:0000313" key="2">
    <source>
        <dbReference type="EMBL" id="PIZ27649.1"/>
    </source>
</evidence>
<comment type="caution">
    <text evidence="2">The sequence shown here is derived from an EMBL/GenBank/DDBJ whole genome shotgun (WGS) entry which is preliminary data.</text>
</comment>
<gene>
    <name evidence="2" type="ORF">COY45_01350</name>
</gene>
<accession>A0A2M7SWU2</accession>
<dbReference type="Gene3D" id="3.40.1010.10">
    <property type="entry name" value="Cobalt-precorrin-4 Transmethylase, Domain 1"/>
    <property type="match status" value="1"/>
</dbReference>
<evidence type="ECO:0000259" key="1">
    <source>
        <dbReference type="Pfam" id="PF00590"/>
    </source>
</evidence>
<dbReference type="AlphaFoldDB" id="A0A2M7SWU2"/>
<dbReference type="GO" id="GO:0008168">
    <property type="term" value="F:methyltransferase activity"/>
    <property type="evidence" value="ECO:0007669"/>
    <property type="project" value="InterPro"/>
</dbReference>
<dbReference type="Proteomes" id="UP000231332">
    <property type="component" value="Unassembled WGS sequence"/>
</dbReference>
<dbReference type="InterPro" id="IPR018063">
    <property type="entry name" value="SAM_MeTrfase_RsmI_CS"/>
</dbReference>
<reference evidence="3" key="1">
    <citation type="submission" date="2017-09" db="EMBL/GenBank/DDBJ databases">
        <title>Depth-based differentiation of microbial function through sediment-hosted aquifers and enrichment of novel symbionts in the deep terrestrial subsurface.</title>
        <authorList>
            <person name="Probst A.J."/>
            <person name="Ladd B."/>
            <person name="Jarett J.K."/>
            <person name="Geller-Mcgrath D.E."/>
            <person name="Sieber C.M.K."/>
            <person name="Emerson J.B."/>
            <person name="Anantharaman K."/>
            <person name="Thomas B.C."/>
            <person name="Malmstrom R."/>
            <person name="Stieglmeier M."/>
            <person name="Klingl A."/>
            <person name="Woyke T."/>
            <person name="Ryan C.M."/>
            <person name="Banfield J.F."/>
        </authorList>
    </citation>
    <scope>NUCLEOTIDE SEQUENCE [LARGE SCALE GENOMIC DNA]</scope>
</reference>
<organism evidence="2 3">
    <name type="scientific">Candidatus Berkelbacteria bacterium CG_4_10_14_0_8_um_filter_42_34</name>
    <dbReference type="NCBI Taxonomy" id="1974502"/>
    <lineage>
        <taxon>Bacteria</taxon>
        <taxon>Candidatus Berkelbacteria</taxon>
    </lineage>
</organism>
<feature type="non-terminal residue" evidence="2">
    <location>
        <position position="141"/>
    </location>
</feature>
<dbReference type="PROSITE" id="PS01296">
    <property type="entry name" value="RSMI"/>
    <property type="match status" value="1"/>
</dbReference>
<dbReference type="InterPro" id="IPR000878">
    <property type="entry name" value="4pyrrol_Mease"/>
</dbReference>
<sequence>MKNGTLFIVATPIGNLDDITKRAIDIISSVDFVACEDTRVAGGLLHHLGIKKELISLHQHSSDEKIDYIIRELRRGKNIAYVSDSGTPGISDPGQALIVQIRNPNVEIRNKRNQIQNSNIQIIPIPGASAVTAAISISGMV</sequence>
<name>A0A2M7SWU2_9BACT</name>
<protein>
    <recommendedName>
        <fullName evidence="1">Tetrapyrrole methylase domain-containing protein</fullName>
    </recommendedName>
</protein>
<dbReference type="InterPro" id="IPR035996">
    <property type="entry name" value="4pyrrol_Methylase_sf"/>
</dbReference>
<evidence type="ECO:0000313" key="3">
    <source>
        <dbReference type="Proteomes" id="UP000231332"/>
    </source>
</evidence>
<dbReference type="EMBL" id="PFMY01000068">
    <property type="protein sequence ID" value="PIZ27649.1"/>
    <property type="molecule type" value="Genomic_DNA"/>
</dbReference>
<dbReference type="InterPro" id="IPR008189">
    <property type="entry name" value="rRNA_ssu_MeTfrase_I"/>
</dbReference>
<dbReference type="PANTHER" id="PTHR46111">
    <property type="entry name" value="RIBOSOMAL RNA SMALL SUBUNIT METHYLTRANSFERASE I"/>
    <property type="match status" value="1"/>
</dbReference>
<proteinExistence type="predicted"/>
<dbReference type="PANTHER" id="PTHR46111:SF1">
    <property type="entry name" value="RIBOSOMAL RNA SMALL SUBUNIT METHYLTRANSFERASE I"/>
    <property type="match status" value="1"/>
</dbReference>
<dbReference type="SUPFAM" id="SSF53790">
    <property type="entry name" value="Tetrapyrrole methylase"/>
    <property type="match status" value="1"/>
</dbReference>
<feature type="domain" description="Tetrapyrrole methylase" evidence="1">
    <location>
        <begin position="5"/>
        <end position="140"/>
    </location>
</feature>